<dbReference type="InterPro" id="IPR017871">
    <property type="entry name" value="ABC_transporter-like_CS"/>
</dbReference>
<dbReference type="SMART" id="SM00382">
    <property type="entry name" value="AAA"/>
    <property type="match status" value="1"/>
</dbReference>
<dbReference type="EMBL" id="BSDE01000001">
    <property type="protein sequence ID" value="GLH72627.1"/>
    <property type="molecule type" value="Genomic_DNA"/>
</dbReference>
<name>A0ABQ5QD81_9BACT</name>
<keyword evidence="2" id="KW-0813">Transport</keyword>
<dbReference type="PANTHER" id="PTHR43820:SF4">
    <property type="entry name" value="HIGH-AFFINITY BRANCHED-CHAIN AMINO ACID TRANSPORT ATP-BINDING PROTEIN LIVF"/>
    <property type="match status" value="1"/>
</dbReference>
<dbReference type="CDD" id="cd03224">
    <property type="entry name" value="ABC_TM1139_LivF_branched"/>
    <property type="match status" value="1"/>
</dbReference>
<reference evidence="7 8" key="1">
    <citation type="journal article" date="2023" name="Antonie Van Leeuwenhoek">
        <title>Mesoterricola silvestris gen. nov., sp. nov., Mesoterricola sediminis sp. nov., Geothrix oryzae sp. nov., Geothrix edaphica sp. nov., Geothrix rubra sp. nov., and Geothrix limicola sp. nov., six novel members of Acidobacteriota isolated from soils.</title>
        <authorList>
            <person name="Itoh H."/>
            <person name="Sugisawa Y."/>
            <person name="Mise K."/>
            <person name="Xu Z."/>
            <person name="Kuniyasu M."/>
            <person name="Ushijima N."/>
            <person name="Kawano K."/>
            <person name="Kobayashi E."/>
            <person name="Shiratori Y."/>
            <person name="Masuda Y."/>
            <person name="Senoo K."/>
        </authorList>
    </citation>
    <scope>NUCLEOTIDE SEQUENCE [LARGE SCALE GENOMIC DNA]</scope>
    <source>
        <strain evidence="7 8">Red804</strain>
    </source>
</reference>
<dbReference type="Gene3D" id="3.40.50.300">
    <property type="entry name" value="P-loop containing nucleotide triphosphate hydrolases"/>
    <property type="match status" value="1"/>
</dbReference>
<dbReference type="PROSITE" id="PS50893">
    <property type="entry name" value="ABC_TRANSPORTER_2"/>
    <property type="match status" value="1"/>
</dbReference>
<dbReference type="InterPro" id="IPR003593">
    <property type="entry name" value="AAA+_ATPase"/>
</dbReference>
<protein>
    <submittedName>
        <fullName evidence="7">ABC transporter ATP-binding protein</fullName>
    </submittedName>
</protein>
<dbReference type="Proteomes" id="UP001165069">
    <property type="component" value="Unassembled WGS sequence"/>
</dbReference>
<proteinExistence type="inferred from homology"/>
<organism evidence="7 8">
    <name type="scientific">Geothrix limicola</name>
    <dbReference type="NCBI Taxonomy" id="2927978"/>
    <lineage>
        <taxon>Bacteria</taxon>
        <taxon>Pseudomonadati</taxon>
        <taxon>Acidobacteriota</taxon>
        <taxon>Holophagae</taxon>
        <taxon>Holophagales</taxon>
        <taxon>Holophagaceae</taxon>
        <taxon>Geothrix</taxon>
    </lineage>
</organism>
<evidence type="ECO:0000259" key="6">
    <source>
        <dbReference type="PROSITE" id="PS50893"/>
    </source>
</evidence>
<dbReference type="GO" id="GO:0005524">
    <property type="term" value="F:ATP binding"/>
    <property type="evidence" value="ECO:0007669"/>
    <property type="project" value="UniProtKB-KW"/>
</dbReference>
<keyword evidence="4 7" id="KW-0067">ATP-binding</keyword>
<dbReference type="InterPro" id="IPR052156">
    <property type="entry name" value="BCAA_Transport_ATP-bd_LivF"/>
</dbReference>
<dbReference type="PROSITE" id="PS00211">
    <property type="entry name" value="ABC_TRANSPORTER_1"/>
    <property type="match status" value="1"/>
</dbReference>
<evidence type="ECO:0000256" key="3">
    <source>
        <dbReference type="ARBA" id="ARBA00022741"/>
    </source>
</evidence>
<comment type="caution">
    <text evidence="7">The sequence shown here is derived from an EMBL/GenBank/DDBJ whole genome shotgun (WGS) entry which is preliminary data.</text>
</comment>
<evidence type="ECO:0000256" key="1">
    <source>
        <dbReference type="ARBA" id="ARBA00005417"/>
    </source>
</evidence>
<evidence type="ECO:0000256" key="5">
    <source>
        <dbReference type="ARBA" id="ARBA00022970"/>
    </source>
</evidence>
<evidence type="ECO:0000256" key="2">
    <source>
        <dbReference type="ARBA" id="ARBA00022448"/>
    </source>
</evidence>
<dbReference type="InterPro" id="IPR003439">
    <property type="entry name" value="ABC_transporter-like_ATP-bd"/>
</dbReference>
<dbReference type="SUPFAM" id="SSF52540">
    <property type="entry name" value="P-loop containing nucleoside triphosphate hydrolases"/>
    <property type="match status" value="1"/>
</dbReference>
<feature type="domain" description="ABC transporter" evidence="6">
    <location>
        <begin position="2"/>
        <end position="234"/>
    </location>
</feature>
<evidence type="ECO:0000313" key="7">
    <source>
        <dbReference type="EMBL" id="GLH72627.1"/>
    </source>
</evidence>
<dbReference type="Pfam" id="PF00005">
    <property type="entry name" value="ABC_tran"/>
    <property type="match status" value="1"/>
</dbReference>
<dbReference type="InterPro" id="IPR030660">
    <property type="entry name" value="ABC_branched_ATPase_LivF/BraG"/>
</dbReference>
<dbReference type="PANTHER" id="PTHR43820">
    <property type="entry name" value="HIGH-AFFINITY BRANCHED-CHAIN AMINO ACID TRANSPORT ATP-BINDING PROTEIN LIVF"/>
    <property type="match status" value="1"/>
</dbReference>
<dbReference type="PIRSF" id="PIRSF039137">
    <property type="entry name" value="ABC_branched_ATPase"/>
    <property type="match status" value="1"/>
</dbReference>
<sequence length="234" mass="26116">MLRIDKLNFAYGDLKVLWDVDLEVHEGEIVTVVGANGAGKSTTLKNISRLVRPGSGTIRFLGQDLGRLQPHQVVEAGLIQVPEGRRIFPEMTVMENLRMGSYVKGTRGDRERNIAWVFELFPRLREREKQLGGTMSGGEQQMLAIARGLMGNPRLLLLDEPSLGLSPLLVKNIFDILTGINRQGVTILLVEQNVYQSLRISHRAYVMETGRVVLTGQGDELLANDHIRKAYLGM</sequence>
<keyword evidence="5" id="KW-0029">Amino-acid transport</keyword>
<keyword evidence="3" id="KW-0547">Nucleotide-binding</keyword>
<comment type="similarity">
    <text evidence="1">Belongs to the ABC transporter superfamily.</text>
</comment>
<gene>
    <name evidence="7" type="ORF">GETHLI_11290</name>
</gene>
<evidence type="ECO:0000313" key="8">
    <source>
        <dbReference type="Proteomes" id="UP001165069"/>
    </source>
</evidence>
<keyword evidence="8" id="KW-1185">Reference proteome</keyword>
<evidence type="ECO:0000256" key="4">
    <source>
        <dbReference type="ARBA" id="ARBA00022840"/>
    </source>
</evidence>
<dbReference type="InterPro" id="IPR027417">
    <property type="entry name" value="P-loop_NTPase"/>
</dbReference>
<accession>A0ABQ5QD81</accession>
<dbReference type="RefSeq" id="WP_285571519.1">
    <property type="nucleotide sequence ID" value="NZ_BSDE01000001.1"/>
</dbReference>